<dbReference type="Proteomes" id="UP001500102">
    <property type="component" value="Unassembled WGS sequence"/>
</dbReference>
<accession>A0ABP5LBX2</accession>
<dbReference type="CDD" id="cd04182">
    <property type="entry name" value="GT_2_like_f"/>
    <property type="match status" value="1"/>
</dbReference>
<sequence length="251" mass="25736">MPSQPDMPPQPEPLQPEPLRAAASLEPRTAGIILAAGASRRLGRPKQLLPYGTGVLLDAVLATARACTFSQTVLALGGAAEEVQRTVDTSGCEVVLNPDFGEGCASSIATALAAVDPETDAVVLLLGDQPGVRAASVRAVLGALRQAGSGAAPVAATGGPAGPAASAIPARSPVPAGIAVCRYDDGVGHPMAFARRLVPALAALHGDKAVWKLLEQRADDVVEVRTPGPIPLDVDTEEDYRRLLGRMREAV</sequence>
<protein>
    <submittedName>
        <fullName evidence="2">NTP transferase domain-containing protein</fullName>
    </submittedName>
</protein>
<dbReference type="SUPFAM" id="SSF53448">
    <property type="entry name" value="Nucleotide-diphospho-sugar transferases"/>
    <property type="match status" value="1"/>
</dbReference>
<name>A0ABP5LBX2_9MICC</name>
<dbReference type="PANTHER" id="PTHR43777">
    <property type="entry name" value="MOLYBDENUM COFACTOR CYTIDYLYLTRANSFERASE"/>
    <property type="match status" value="1"/>
</dbReference>
<dbReference type="Pfam" id="PF12804">
    <property type="entry name" value="NTP_transf_3"/>
    <property type="match status" value="1"/>
</dbReference>
<proteinExistence type="predicted"/>
<dbReference type="GO" id="GO:0016740">
    <property type="term" value="F:transferase activity"/>
    <property type="evidence" value="ECO:0007669"/>
    <property type="project" value="UniProtKB-KW"/>
</dbReference>
<dbReference type="InterPro" id="IPR025877">
    <property type="entry name" value="MobA-like_NTP_Trfase"/>
</dbReference>
<dbReference type="InterPro" id="IPR029044">
    <property type="entry name" value="Nucleotide-diphossugar_trans"/>
</dbReference>
<comment type="caution">
    <text evidence="2">The sequence shown here is derived from an EMBL/GenBank/DDBJ whole genome shotgun (WGS) entry which is preliminary data.</text>
</comment>
<dbReference type="EMBL" id="BAAAQB010000041">
    <property type="protein sequence ID" value="GAA2144707.1"/>
    <property type="molecule type" value="Genomic_DNA"/>
</dbReference>
<gene>
    <name evidence="2" type="ORF">GCM10009825_36490</name>
</gene>
<evidence type="ECO:0000259" key="1">
    <source>
        <dbReference type="Pfam" id="PF12804"/>
    </source>
</evidence>
<organism evidence="2 3">
    <name type="scientific">Arthrobacter humicola</name>
    <dbReference type="NCBI Taxonomy" id="409291"/>
    <lineage>
        <taxon>Bacteria</taxon>
        <taxon>Bacillati</taxon>
        <taxon>Actinomycetota</taxon>
        <taxon>Actinomycetes</taxon>
        <taxon>Micrococcales</taxon>
        <taxon>Micrococcaceae</taxon>
        <taxon>Arthrobacter</taxon>
    </lineage>
</organism>
<evidence type="ECO:0000313" key="2">
    <source>
        <dbReference type="EMBL" id="GAA2144707.1"/>
    </source>
</evidence>
<reference evidence="3" key="1">
    <citation type="journal article" date="2019" name="Int. J. Syst. Evol. Microbiol.">
        <title>The Global Catalogue of Microorganisms (GCM) 10K type strain sequencing project: providing services to taxonomists for standard genome sequencing and annotation.</title>
        <authorList>
            <consortium name="The Broad Institute Genomics Platform"/>
            <consortium name="The Broad Institute Genome Sequencing Center for Infectious Disease"/>
            <person name="Wu L."/>
            <person name="Ma J."/>
        </authorList>
    </citation>
    <scope>NUCLEOTIDE SEQUENCE [LARGE SCALE GENOMIC DNA]</scope>
    <source>
        <strain evidence="3">JCM 15921</strain>
    </source>
</reference>
<dbReference type="PANTHER" id="PTHR43777:SF1">
    <property type="entry name" value="MOLYBDENUM COFACTOR CYTIDYLYLTRANSFERASE"/>
    <property type="match status" value="1"/>
</dbReference>
<feature type="domain" description="MobA-like NTP transferase" evidence="1">
    <location>
        <begin position="31"/>
        <end position="219"/>
    </location>
</feature>
<keyword evidence="3" id="KW-1185">Reference proteome</keyword>
<dbReference type="Gene3D" id="3.90.550.10">
    <property type="entry name" value="Spore Coat Polysaccharide Biosynthesis Protein SpsA, Chain A"/>
    <property type="match status" value="1"/>
</dbReference>
<evidence type="ECO:0000313" key="3">
    <source>
        <dbReference type="Proteomes" id="UP001500102"/>
    </source>
</evidence>
<keyword evidence="2" id="KW-0808">Transferase</keyword>